<dbReference type="InterPro" id="IPR003607">
    <property type="entry name" value="HD/PDEase_dom"/>
</dbReference>
<feature type="binding site" evidence="9">
    <location>
        <position position="217"/>
    </location>
    <ligand>
        <name>Zn(2+)</name>
        <dbReference type="ChEBI" id="CHEBI:29105"/>
        <label>1</label>
    </ligand>
</feature>
<reference evidence="14 15" key="1">
    <citation type="submission" date="2024-09" db="EMBL/GenBank/DDBJ databases">
        <title>A chromosome-level genome assembly of Gray's grenadier anchovy, Coilia grayii.</title>
        <authorList>
            <person name="Fu Z."/>
        </authorList>
    </citation>
    <scope>NUCLEOTIDE SEQUENCE [LARGE SCALE GENOMIC DNA]</scope>
    <source>
        <strain evidence="14">G4</strain>
        <tissue evidence="14">Muscle</tissue>
    </source>
</reference>
<gene>
    <name evidence="14" type="ORF">ACEWY4_014397</name>
</gene>
<feature type="compositionally biased region" description="Acidic residues" evidence="11">
    <location>
        <begin position="472"/>
        <end position="483"/>
    </location>
</feature>
<dbReference type="FunFam" id="1.10.1300.10:FF:000001">
    <property type="entry name" value="Phosphodiesterase"/>
    <property type="match status" value="1"/>
</dbReference>
<feature type="chain" id="PRO_5044786295" description="Phosphodiesterase" evidence="12">
    <location>
        <begin position="16"/>
        <end position="514"/>
    </location>
</feature>
<keyword evidence="15" id="KW-1185">Reference proteome</keyword>
<feature type="region of interest" description="Disordered" evidence="11">
    <location>
        <begin position="422"/>
        <end position="514"/>
    </location>
</feature>
<evidence type="ECO:0000256" key="2">
    <source>
        <dbReference type="ARBA" id="ARBA00009517"/>
    </source>
</evidence>
<dbReference type="EMBL" id="JBHFQA010000012">
    <property type="protein sequence ID" value="KAL2089709.1"/>
    <property type="molecule type" value="Genomic_DNA"/>
</dbReference>
<accession>A0ABD1JS59</accession>
<keyword evidence="5" id="KW-0114">cAMP</keyword>
<evidence type="ECO:0000256" key="1">
    <source>
        <dbReference type="ARBA" id="ARBA00004703"/>
    </source>
</evidence>
<feature type="binding site" evidence="9">
    <location>
        <position position="216"/>
    </location>
    <ligand>
        <name>Zn(2+)</name>
        <dbReference type="ChEBI" id="CHEBI:29105"/>
        <label>1</label>
    </ligand>
</feature>
<dbReference type="SMART" id="SM00471">
    <property type="entry name" value="HDc"/>
    <property type="match status" value="1"/>
</dbReference>
<dbReference type="EC" id="3.1.4.-" evidence="10"/>
<comment type="cofactor">
    <cofactor evidence="10">
        <name>a divalent metal cation</name>
        <dbReference type="ChEBI" id="CHEBI:60240"/>
    </cofactor>
    <text evidence="10">Binds 2 divalent metal cations per subunit. Site 1 may preferentially bind zinc ions, while site 2 has a preference for magnesium and/or manganese ions.</text>
</comment>
<protein>
    <recommendedName>
        <fullName evidence="10">Phosphodiesterase</fullName>
        <ecNumber evidence="10">3.1.4.-</ecNumber>
    </recommendedName>
</protein>
<dbReference type="InterPro" id="IPR023174">
    <property type="entry name" value="PDEase_CS"/>
</dbReference>
<dbReference type="PANTHER" id="PTHR11347">
    <property type="entry name" value="CYCLIC NUCLEOTIDE PHOSPHODIESTERASE"/>
    <property type="match status" value="1"/>
</dbReference>
<feature type="binding site" evidence="9">
    <location>
        <position position="334"/>
    </location>
    <ligand>
        <name>Zn(2+)</name>
        <dbReference type="ChEBI" id="CHEBI:29105"/>
        <label>1</label>
    </ligand>
</feature>
<keyword evidence="12" id="KW-0732">Signal</keyword>
<comment type="catalytic activity">
    <reaction evidence="6">
        <text>3',5'-cyclic AMP + H2O = AMP + H(+)</text>
        <dbReference type="Rhea" id="RHEA:25277"/>
        <dbReference type="ChEBI" id="CHEBI:15377"/>
        <dbReference type="ChEBI" id="CHEBI:15378"/>
        <dbReference type="ChEBI" id="CHEBI:58165"/>
        <dbReference type="ChEBI" id="CHEBI:456215"/>
        <dbReference type="EC" id="3.1.4.53"/>
    </reaction>
    <physiologicalReaction direction="left-to-right" evidence="6">
        <dbReference type="Rhea" id="RHEA:25278"/>
    </physiologicalReaction>
</comment>
<feature type="binding site" evidence="8">
    <location>
        <position position="217"/>
    </location>
    <ligand>
        <name>AMP</name>
        <dbReference type="ChEBI" id="CHEBI:456215"/>
    </ligand>
</feature>
<feature type="signal peptide" evidence="12">
    <location>
        <begin position="1"/>
        <end position="15"/>
    </location>
</feature>
<proteinExistence type="inferred from homology"/>
<feature type="binding site" evidence="8">
    <location>
        <begin position="176"/>
        <end position="180"/>
    </location>
    <ligand>
        <name>AMP</name>
        <dbReference type="ChEBI" id="CHEBI:456215"/>
    </ligand>
</feature>
<feature type="binding site" evidence="9">
    <location>
        <position position="217"/>
    </location>
    <ligand>
        <name>Zn(2+)</name>
        <dbReference type="ChEBI" id="CHEBI:29105"/>
        <label>2</label>
    </ligand>
</feature>
<dbReference type="InterPro" id="IPR040844">
    <property type="entry name" value="PDE4_UCR"/>
</dbReference>
<dbReference type="Pfam" id="PF00233">
    <property type="entry name" value="PDEase_I"/>
    <property type="match status" value="1"/>
</dbReference>
<comment type="caution">
    <text evidence="14">The sequence shown here is derived from an EMBL/GenBank/DDBJ whole genome shotgun (WGS) entry which is preliminary data.</text>
</comment>
<evidence type="ECO:0000313" key="15">
    <source>
        <dbReference type="Proteomes" id="UP001591681"/>
    </source>
</evidence>
<dbReference type="GO" id="GO:0004115">
    <property type="term" value="F:3',5'-cyclic-AMP phosphodiesterase activity"/>
    <property type="evidence" value="ECO:0007669"/>
    <property type="project" value="UniProtKB-EC"/>
</dbReference>
<evidence type="ECO:0000256" key="4">
    <source>
        <dbReference type="ARBA" id="ARBA00022801"/>
    </source>
</evidence>
<dbReference type="GO" id="GO:0046872">
    <property type="term" value="F:metal ion binding"/>
    <property type="evidence" value="ECO:0007669"/>
    <property type="project" value="UniProtKB-KW"/>
</dbReference>
<evidence type="ECO:0000259" key="13">
    <source>
        <dbReference type="PROSITE" id="PS51845"/>
    </source>
</evidence>
<feature type="active site" description="Proton donor" evidence="7">
    <location>
        <position position="176"/>
    </location>
</feature>
<dbReference type="InterPro" id="IPR002073">
    <property type="entry name" value="PDEase_catalytic_dom"/>
</dbReference>
<evidence type="ECO:0000256" key="8">
    <source>
        <dbReference type="PIRSR" id="PIRSR623088-2"/>
    </source>
</evidence>
<organism evidence="14 15">
    <name type="scientific">Coilia grayii</name>
    <name type="common">Gray's grenadier anchovy</name>
    <dbReference type="NCBI Taxonomy" id="363190"/>
    <lineage>
        <taxon>Eukaryota</taxon>
        <taxon>Metazoa</taxon>
        <taxon>Chordata</taxon>
        <taxon>Craniata</taxon>
        <taxon>Vertebrata</taxon>
        <taxon>Euteleostomi</taxon>
        <taxon>Actinopterygii</taxon>
        <taxon>Neopterygii</taxon>
        <taxon>Teleostei</taxon>
        <taxon>Clupei</taxon>
        <taxon>Clupeiformes</taxon>
        <taxon>Clupeoidei</taxon>
        <taxon>Engraulidae</taxon>
        <taxon>Coilinae</taxon>
        <taxon>Coilia</taxon>
    </lineage>
</organism>
<dbReference type="Pfam" id="PF18100">
    <property type="entry name" value="PDE4_UCR"/>
    <property type="match status" value="1"/>
</dbReference>
<dbReference type="Gene3D" id="1.10.1300.10">
    <property type="entry name" value="3'5'-cyclic nucleotide phosphodiesterase, catalytic domain"/>
    <property type="match status" value="1"/>
</dbReference>
<keyword evidence="3 9" id="KW-0479">Metal-binding</keyword>
<name>A0ABD1JS59_9TELE</name>
<keyword evidence="4 10" id="KW-0378">Hydrolase</keyword>
<sequence length="514" mass="58465">MFVALRLMSLCLCVCRQFKRMLNRELTHLSEMSRSGNQVSEFISNTFLDKQNEVEIPSPTPKGREKKKQKQQLMTQISGVKKVSHGTSLSNCSAIARFGVKTDKEDLLAKELEDLNKWGLNIFTVSEYSNNRPLTCIMYAIFQERDLLKTFKIPADTFVTYMMTLEDHYHSDVAYHNSLHAADVAQSTHILLSTPALDAVFTDLEILAAIFAAAIHDVDHPGVTNQFLINTNSELALMYNDESVLENHHLAVGFKLLQEDNCDIFQNVTKKQRQSLRKMVIDMVLATDMSKHMSLLADLKTMVETKKVTSSGVLLLDNYTDRIQVLRNMVHCADLSNPTKSLELYRQWTDRIMEEFFHQGDRERERGMEISPMCDKHTASVEKSQVGFIDYIVHPLWETWADLVHPDAQDILDTLDDNRNWYQSMIPQSPSPPYETDKEGQGGVGGGAGDKFQFEMTLEEEDSEGTEKDEQSQGDEEEEEEEEGGRVEGQREEPMEPATTHIEIVTHDASPVDT</sequence>
<dbReference type="Proteomes" id="UP001591681">
    <property type="component" value="Unassembled WGS sequence"/>
</dbReference>
<dbReference type="CDD" id="cd00077">
    <property type="entry name" value="HDc"/>
    <property type="match status" value="1"/>
</dbReference>
<evidence type="ECO:0000256" key="9">
    <source>
        <dbReference type="PIRSR" id="PIRSR623088-3"/>
    </source>
</evidence>
<dbReference type="AlphaFoldDB" id="A0ABD1JS59"/>
<feature type="compositionally biased region" description="Basic and acidic residues" evidence="11">
    <location>
        <begin position="484"/>
        <end position="494"/>
    </location>
</feature>
<feature type="binding site" evidence="8">
    <location>
        <position position="334"/>
    </location>
    <ligand>
        <name>AMP</name>
        <dbReference type="ChEBI" id="CHEBI:456215"/>
    </ligand>
</feature>
<evidence type="ECO:0000256" key="12">
    <source>
        <dbReference type="SAM" id="SignalP"/>
    </source>
</evidence>
<dbReference type="PRINTS" id="PR00387">
    <property type="entry name" value="PDIESTERASE1"/>
</dbReference>
<evidence type="ECO:0000256" key="6">
    <source>
        <dbReference type="ARBA" id="ARBA00033681"/>
    </source>
</evidence>
<dbReference type="InterPro" id="IPR036971">
    <property type="entry name" value="PDEase_catalytic_dom_sf"/>
</dbReference>
<dbReference type="PROSITE" id="PS00126">
    <property type="entry name" value="PDEASE_I_1"/>
    <property type="match status" value="1"/>
</dbReference>
<evidence type="ECO:0000256" key="7">
    <source>
        <dbReference type="PIRSR" id="PIRSR623088-1"/>
    </source>
</evidence>
<dbReference type="SUPFAM" id="SSF109604">
    <property type="entry name" value="HD-domain/PDEase-like"/>
    <property type="match status" value="1"/>
</dbReference>
<evidence type="ECO:0000256" key="3">
    <source>
        <dbReference type="ARBA" id="ARBA00022723"/>
    </source>
</evidence>
<evidence type="ECO:0000256" key="11">
    <source>
        <dbReference type="SAM" id="MobiDB-lite"/>
    </source>
</evidence>
<evidence type="ECO:0000256" key="5">
    <source>
        <dbReference type="ARBA" id="ARBA00023149"/>
    </source>
</evidence>
<comment type="pathway">
    <text evidence="1">Purine metabolism; 3',5'-cyclic AMP degradation; AMP from 3',5'-cyclic AMP: step 1/1.</text>
</comment>
<evidence type="ECO:0000256" key="10">
    <source>
        <dbReference type="RuleBase" id="RU363067"/>
    </source>
</evidence>
<feature type="domain" description="PDEase" evidence="13">
    <location>
        <begin position="100"/>
        <end position="429"/>
    </location>
</feature>
<comment type="similarity">
    <text evidence="2">Belongs to the cyclic nucleotide phosphodiesterase family. PDE4 subfamily.</text>
</comment>
<dbReference type="InterPro" id="IPR023088">
    <property type="entry name" value="PDEase"/>
</dbReference>
<feature type="binding site" evidence="8">
    <location>
        <position position="385"/>
    </location>
    <ligand>
        <name>AMP</name>
        <dbReference type="ChEBI" id="CHEBI:456215"/>
    </ligand>
</feature>
<dbReference type="PROSITE" id="PS51845">
    <property type="entry name" value="PDEASE_I_2"/>
    <property type="match status" value="1"/>
</dbReference>
<evidence type="ECO:0000313" key="14">
    <source>
        <dbReference type="EMBL" id="KAL2089709.1"/>
    </source>
</evidence>
<feature type="binding site" evidence="9">
    <location>
        <position position="180"/>
    </location>
    <ligand>
        <name>Zn(2+)</name>
        <dbReference type="ChEBI" id="CHEBI:29105"/>
        <label>1</label>
    </ligand>
</feature>